<dbReference type="GO" id="GO:0008198">
    <property type="term" value="F:ferrous iron binding"/>
    <property type="evidence" value="ECO:0007669"/>
    <property type="project" value="InterPro"/>
</dbReference>
<evidence type="ECO:0000256" key="1">
    <source>
        <dbReference type="ARBA" id="ARBA00001947"/>
    </source>
</evidence>
<dbReference type="SUPFAM" id="SSF53213">
    <property type="entry name" value="LigB-like"/>
    <property type="match status" value="1"/>
</dbReference>
<feature type="domain" description="Extradiol ring-cleavage dioxygenase class III enzyme subunit B" evidence="6">
    <location>
        <begin position="7"/>
        <end position="246"/>
    </location>
</feature>
<dbReference type="OrthoDB" id="9790889at2"/>
<dbReference type="Proteomes" id="UP000298325">
    <property type="component" value="Unassembled WGS sequence"/>
</dbReference>
<reference evidence="7 8" key="1">
    <citation type="submission" date="2019-04" db="EMBL/GenBank/DDBJ databases">
        <authorList>
            <person name="Park S."/>
            <person name="Yoon J.-H."/>
        </authorList>
    </citation>
    <scope>NUCLEOTIDE SEQUENCE [LARGE SCALE GENOMIC DNA]</scope>
    <source>
        <strain evidence="7 8">HJM-18</strain>
    </source>
</reference>
<protein>
    <submittedName>
        <fullName evidence="7">Dioxygenase</fullName>
    </submittedName>
</protein>
<organism evidence="7 8">
    <name type="scientific">Marinobacter confluentis</name>
    <dbReference type="NCBI Taxonomy" id="1697557"/>
    <lineage>
        <taxon>Bacteria</taxon>
        <taxon>Pseudomonadati</taxon>
        <taxon>Pseudomonadota</taxon>
        <taxon>Gammaproteobacteria</taxon>
        <taxon>Pseudomonadales</taxon>
        <taxon>Marinobacteraceae</taxon>
        <taxon>Marinobacter</taxon>
    </lineage>
</organism>
<comment type="cofactor">
    <cofactor evidence="1">
        <name>Zn(2+)</name>
        <dbReference type="ChEBI" id="CHEBI:29105"/>
    </cofactor>
</comment>
<proteinExistence type="inferred from homology"/>
<comment type="caution">
    <text evidence="7">The sequence shown here is derived from an EMBL/GenBank/DDBJ whole genome shotgun (WGS) entry which is preliminary data.</text>
</comment>
<dbReference type="AlphaFoldDB" id="A0A4Z1C821"/>
<sequence length="275" mass="30335">MNKDIDALFLSHGGGPLPLLGDPGHRDMVDQLTAIAARISRPSAILVISAHWETSVPMVTAHPTPSLIYDYSGFPAEAYRIDYSCPGEPVLAGQMVRALEQAGIPAQLDDQRGFDHGLFVPLKLMYPDAGIPCVQLSLKRSLDAHEHIAIGRALQALDYDGLLVIGSGFSFHNMPEFFRAGSPQAADARNQAFQEWLFQTCTDPQLSEPQRADRLVHWAQAPHARFCHPREEHLLPLHVCYGLAEKPSETYLSARILGKASGLFYWPSNRTAECV</sequence>
<dbReference type="InterPro" id="IPR014436">
    <property type="entry name" value="Extradiol_dOase_DODA"/>
</dbReference>
<comment type="similarity">
    <text evidence="2">Belongs to the DODA-type extradiol aromatic ring-opening dioxygenase family.</text>
</comment>
<dbReference type="Gene3D" id="3.40.830.10">
    <property type="entry name" value="LigB-like"/>
    <property type="match status" value="1"/>
</dbReference>
<dbReference type="InterPro" id="IPR004183">
    <property type="entry name" value="Xdiol_dOase_suB"/>
</dbReference>
<dbReference type="PANTHER" id="PTHR30096">
    <property type="entry name" value="4,5-DOPA DIOXYGENASE EXTRADIOL-LIKE PROTEIN"/>
    <property type="match status" value="1"/>
</dbReference>
<evidence type="ECO:0000256" key="4">
    <source>
        <dbReference type="ARBA" id="ARBA00022833"/>
    </source>
</evidence>
<name>A0A4Z1C821_9GAMM</name>
<gene>
    <name evidence="7" type="ORF">E5Q11_10745</name>
</gene>
<evidence type="ECO:0000313" key="7">
    <source>
        <dbReference type="EMBL" id="TGN39545.1"/>
    </source>
</evidence>
<evidence type="ECO:0000259" key="6">
    <source>
        <dbReference type="Pfam" id="PF02900"/>
    </source>
</evidence>
<dbReference type="PANTHER" id="PTHR30096:SF0">
    <property type="entry name" value="4,5-DOPA DIOXYGENASE EXTRADIOL-LIKE PROTEIN"/>
    <property type="match status" value="1"/>
</dbReference>
<evidence type="ECO:0000313" key="8">
    <source>
        <dbReference type="Proteomes" id="UP000298325"/>
    </source>
</evidence>
<evidence type="ECO:0000256" key="3">
    <source>
        <dbReference type="ARBA" id="ARBA00022723"/>
    </source>
</evidence>
<evidence type="ECO:0000256" key="2">
    <source>
        <dbReference type="ARBA" id="ARBA00007581"/>
    </source>
</evidence>
<accession>A0A4Z1C821</accession>
<keyword evidence="7" id="KW-0223">Dioxygenase</keyword>
<dbReference type="GO" id="GO:0008270">
    <property type="term" value="F:zinc ion binding"/>
    <property type="evidence" value="ECO:0007669"/>
    <property type="project" value="InterPro"/>
</dbReference>
<keyword evidence="3" id="KW-0479">Metal-binding</keyword>
<dbReference type="PIRSF" id="PIRSF006157">
    <property type="entry name" value="Doxgns_DODA"/>
    <property type="match status" value="1"/>
</dbReference>
<keyword evidence="8" id="KW-1185">Reference proteome</keyword>
<keyword evidence="4" id="KW-0862">Zinc</keyword>
<dbReference type="GO" id="GO:0016702">
    <property type="term" value="F:oxidoreductase activity, acting on single donors with incorporation of molecular oxygen, incorporation of two atoms of oxygen"/>
    <property type="evidence" value="ECO:0007669"/>
    <property type="project" value="UniProtKB-ARBA"/>
</dbReference>
<dbReference type="CDD" id="cd07363">
    <property type="entry name" value="45_DOPA_Dioxygenase"/>
    <property type="match status" value="1"/>
</dbReference>
<keyword evidence="5" id="KW-0560">Oxidoreductase</keyword>
<dbReference type="Pfam" id="PF02900">
    <property type="entry name" value="LigB"/>
    <property type="match status" value="1"/>
</dbReference>
<dbReference type="EMBL" id="SRPF01000003">
    <property type="protein sequence ID" value="TGN39545.1"/>
    <property type="molecule type" value="Genomic_DNA"/>
</dbReference>
<evidence type="ECO:0000256" key="5">
    <source>
        <dbReference type="ARBA" id="ARBA00023002"/>
    </source>
</evidence>